<dbReference type="PANTHER" id="PTHR34847">
    <property type="entry name" value="NODULATION PROTEIN U"/>
    <property type="match status" value="1"/>
</dbReference>
<evidence type="ECO:0000256" key="2">
    <source>
        <dbReference type="SAM" id="MobiDB-lite"/>
    </source>
</evidence>
<comment type="caution">
    <text evidence="5">The sequence shown here is derived from an EMBL/GenBank/DDBJ whole genome shotgun (WGS) entry which is preliminary data.</text>
</comment>
<evidence type="ECO:0000256" key="1">
    <source>
        <dbReference type="ARBA" id="ARBA00006129"/>
    </source>
</evidence>
<dbReference type="Pfam" id="PF16861">
    <property type="entry name" value="Carbam_trans_C"/>
    <property type="match status" value="1"/>
</dbReference>
<keyword evidence="6" id="KW-1185">Reference proteome</keyword>
<dbReference type="CDD" id="cd24098">
    <property type="entry name" value="ASKHA_NBD_TobZ_N"/>
    <property type="match status" value="1"/>
</dbReference>
<dbReference type="Pfam" id="PF02543">
    <property type="entry name" value="Carbam_trans_N"/>
    <property type="match status" value="1"/>
</dbReference>
<sequence length="641" mass="69310">MRILGLSAFYHDSAATLIEDGRILAAAQEERFSRQRHDAAFPSAAIRYCLEDAGITARDVDAVVFYDKPFVKFERLIETYLAFAPRGFRSFRTAMPVWLREKLFQKDQIGRALNAIDPGFGGTGRLLFSRHHLSHAASAFYPSPFDEAVVLTMDGVGEWATTSVAIGRGRDLQVLREIHFPHSLGLLYSAVTQYAGFRVNSGEYKLMGLAPYGQPRHVDQIIGTLIDLKPDGSFRLNMDYFDHATGLAMTNRRFHALFGRPVRAPEAPLRQFHADLAASVQVVLERAVVALTRALAAETGIANLCLAGGVALNCVANARLRAESGFAHVWVQPAAGDAGGALGAALAVWHLQEDGARVMPPATSAPTSTPGDNSPRDAMRGAFLGPAFDQARIEADLNRLGARFTVLADDDLITATVASLTRGDAVGWFQGRMEFGPRALGNRSILADPRDPAMQRRLNLQIKNRESFRPFAPAILAEAAPDWFTPGDASPYMLFTATLAPHRRAATPDAISAADATNDPDAVITPRPGPPSPIPAVIHLDHSARLQTVHADIHGRFHSLLSAFAAETGCPVLVNTSFNVRGEPVVCTPEDAFHCFMGTGIDTLAIGTACCVNPIRIRPWPSPGGSPRIDARAGARHQKSK</sequence>
<accession>A0ABQ1J255</accession>
<evidence type="ECO:0000259" key="4">
    <source>
        <dbReference type="Pfam" id="PF16861"/>
    </source>
</evidence>
<dbReference type="InterPro" id="IPR031730">
    <property type="entry name" value="Carbam_trans_C"/>
</dbReference>
<dbReference type="Proteomes" id="UP000603352">
    <property type="component" value="Unassembled WGS sequence"/>
</dbReference>
<reference evidence="6" key="1">
    <citation type="journal article" date="2019" name="Int. J. Syst. Evol. Microbiol.">
        <title>The Global Catalogue of Microorganisms (GCM) 10K type strain sequencing project: providing services to taxonomists for standard genome sequencing and annotation.</title>
        <authorList>
            <consortium name="The Broad Institute Genomics Platform"/>
            <consortium name="The Broad Institute Genome Sequencing Center for Infectious Disease"/>
            <person name="Wu L."/>
            <person name="Ma J."/>
        </authorList>
    </citation>
    <scope>NUCLEOTIDE SEQUENCE [LARGE SCALE GENOMIC DNA]</scope>
    <source>
        <strain evidence="6">CGMCC 1.10188</strain>
    </source>
</reference>
<feature type="domain" description="Carbamoyltransferase" evidence="3">
    <location>
        <begin position="2"/>
        <end position="346"/>
    </location>
</feature>
<dbReference type="InterPro" id="IPR038152">
    <property type="entry name" value="Carbam_trans_C_sf"/>
</dbReference>
<organism evidence="5 6">
    <name type="scientific">Tistrella bauzanensis</name>
    <dbReference type="NCBI Taxonomy" id="657419"/>
    <lineage>
        <taxon>Bacteria</taxon>
        <taxon>Pseudomonadati</taxon>
        <taxon>Pseudomonadota</taxon>
        <taxon>Alphaproteobacteria</taxon>
        <taxon>Geminicoccales</taxon>
        <taxon>Geminicoccaceae</taxon>
        <taxon>Tistrella</taxon>
    </lineage>
</organism>
<comment type="similarity">
    <text evidence="1">Belongs to the NodU/CmcH family.</text>
</comment>
<evidence type="ECO:0000313" key="5">
    <source>
        <dbReference type="EMBL" id="GGB57778.1"/>
    </source>
</evidence>
<name>A0ABQ1J255_9PROT</name>
<feature type="domain" description="Carbamoyltransferase C-terminal" evidence="4">
    <location>
        <begin position="419"/>
        <end position="609"/>
    </location>
</feature>
<dbReference type="EMBL" id="BMDZ01000074">
    <property type="protein sequence ID" value="GGB57778.1"/>
    <property type="molecule type" value="Genomic_DNA"/>
</dbReference>
<evidence type="ECO:0000259" key="3">
    <source>
        <dbReference type="Pfam" id="PF02543"/>
    </source>
</evidence>
<dbReference type="InterPro" id="IPR003696">
    <property type="entry name" value="Carbtransf_dom"/>
</dbReference>
<dbReference type="Gene3D" id="3.90.870.20">
    <property type="entry name" value="Carbamoyltransferase, C-terminal domain"/>
    <property type="match status" value="1"/>
</dbReference>
<dbReference type="PANTHER" id="PTHR34847:SF1">
    <property type="entry name" value="NODULATION PROTEIN U"/>
    <property type="match status" value="1"/>
</dbReference>
<dbReference type="Gene3D" id="3.30.420.40">
    <property type="match status" value="2"/>
</dbReference>
<protein>
    <recommendedName>
        <fullName evidence="7">Carbamoyltransferase</fullName>
    </recommendedName>
</protein>
<feature type="region of interest" description="Disordered" evidence="2">
    <location>
        <begin position="622"/>
        <end position="641"/>
    </location>
</feature>
<evidence type="ECO:0000313" key="6">
    <source>
        <dbReference type="Proteomes" id="UP000603352"/>
    </source>
</evidence>
<proteinExistence type="inferred from homology"/>
<dbReference type="SUPFAM" id="SSF53067">
    <property type="entry name" value="Actin-like ATPase domain"/>
    <property type="match status" value="1"/>
</dbReference>
<evidence type="ECO:0008006" key="7">
    <source>
        <dbReference type="Google" id="ProtNLM"/>
    </source>
</evidence>
<dbReference type="InterPro" id="IPR043129">
    <property type="entry name" value="ATPase_NBD"/>
</dbReference>
<gene>
    <name evidence="5" type="primary">nolO</name>
    <name evidence="5" type="ORF">GCM10011505_43320</name>
</gene>
<dbReference type="InterPro" id="IPR051338">
    <property type="entry name" value="NodU/CmcH_Carbamoyltrnsfr"/>
</dbReference>